<protein>
    <submittedName>
        <fullName evidence="2">Uncharacterized protein</fullName>
    </submittedName>
</protein>
<dbReference type="EMBL" id="CP015249">
    <property type="protein sequence ID" value="ANB18341.1"/>
    <property type="molecule type" value="Genomic_DNA"/>
</dbReference>
<reference evidence="2 3" key="1">
    <citation type="submission" date="2016-04" db="EMBL/GenBank/DDBJ databases">
        <title>Complete genome sequence of Dokdonella koreensis DS-123T.</title>
        <authorList>
            <person name="Kim J.F."/>
            <person name="Lee H."/>
            <person name="Kwak M.-J."/>
        </authorList>
    </citation>
    <scope>NUCLEOTIDE SEQUENCE [LARGE SCALE GENOMIC DNA]</scope>
    <source>
        <strain evidence="2 3">DS-123</strain>
    </source>
</reference>
<evidence type="ECO:0000313" key="3">
    <source>
        <dbReference type="Proteomes" id="UP000076830"/>
    </source>
</evidence>
<name>A0A160DVZ0_9GAMM</name>
<evidence type="ECO:0000313" key="2">
    <source>
        <dbReference type="EMBL" id="ANB18341.1"/>
    </source>
</evidence>
<dbReference type="KEGG" id="dko:I596_2331"/>
<evidence type="ECO:0000256" key="1">
    <source>
        <dbReference type="SAM" id="MobiDB-lite"/>
    </source>
</evidence>
<gene>
    <name evidence="2" type="ORF">I596_2331</name>
</gene>
<dbReference type="AlphaFoldDB" id="A0A160DVZ0"/>
<accession>A0A160DVZ0</accession>
<sequence length="47" mass="4999">MVLKPGRRRPAVGGTGGGRRHPPAIRRDDGVVHGTPSVYTARPRGPE</sequence>
<dbReference type="STRING" id="1300342.I596_2331"/>
<feature type="compositionally biased region" description="Basic residues" evidence="1">
    <location>
        <begin position="1"/>
        <end position="10"/>
    </location>
</feature>
<feature type="region of interest" description="Disordered" evidence="1">
    <location>
        <begin position="1"/>
        <end position="47"/>
    </location>
</feature>
<organism evidence="2 3">
    <name type="scientific">Dokdonella koreensis DS-123</name>
    <dbReference type="NCBI Taxonomy" id="1300342"/>
    <lineage>
        <taxon>Bacteria</taxon>
        <taxon>Pseudomonadati</taxon>
        <taxon>Pseudomonadota</taxon>
        <taxon>Gammaproteobacteria</taxon>
        <taxon>Lysobacterales</taxon>
        <taxon>Rhodanobacteraceae</taxon>
        <taxon>Dokdonella</taxon>
    </lineage>
</organism>
<keyword evidence="3" id="KW-1185">Reference proteome</keyword>
<proteinExistence type="predicted"/>
<dbReference type="Proteomes" id="UP000076830">
    <property type="component" value="Chromosome"/>
</dbReference>